<gene>
    <name evidence="1" type="ORF">ACFQZW_05925</name>
</gene>
<organism evidence="1 2">
    <name type="scientific">Lutibacter aestuarii</name>
    <dbReference type="NCBI Taxonomy" id="861111"/>
    <lineage>
        <taxon>Bacteria</taxon>
        <taxon>Pseudomonadati</taxon>
        <taxon>Bacteroidota</taxon>
        <taxon>Flavobacteriia</taxon>
        <taxon>Flavobacteriales</taxon>
        <taxon>Flavobacteriaceae</taxon>
        <taxon>Lutibacter</taxon>
    </lineage>
</organism>
<dbReference type="Pfam" id="PF05014">
    <property type="entry name" value="Nuc_deoxyrib_tr"/>
    <property type="match status" value="1"/>
</dbReference>
<name>A0ABW2Z6R4_9FLAO</name>
<evidence type="ECO:0000313" key="1">
    <source>
        <dbReference type="EMBL" id="MFD0761614.1"/>
    </source>
</evidence>
<dbReference type="Gene3D" id="3.40.50.450">
    <property type="match status" value="1"/>
</dbReference>
<keyword evidence="2" id="KW-1185">Reference proteome</keyword>
<proteinExistence type="predicted"/>
<dbReference type="Proteomes" id="UP001597032">
    <property type="component" value="Unassembled WGS sequence"/>
</dbReference>
<dbReference type="SUPFAM" id="SSF52309">
    <property type="entry name" value="N-(deoxy)ribosyltransferase-like"/>
    <property type="match status" value="1"/>
</dbReference>
<dbReference type="RefSeq" id="WP_298262720.1">
    <property type="nucleotide sequence ID" value="NZ_JBHTIC010000006.1"/>
</dbReference>
<reference evidence="2" key="1">
    <citation type="journal article" date="2019" name="Int. J. Syst. Evol. Microbiol.">
        <title>The Global Catalogue of Microorganisms (GCM) 10K type strain sequencing project: providing services to taxonomists for standard genome sequencing and annotation.</title>
        <authorList>
            <consortium name="The Broad Institute Genomics Platform"/>
            <consortium name="The Broad Institute Genome Sequencing Center for Infectious Disease"/>
            <person name="Wu L."/>
            <person name="Ma J."/>
        </authorList>
    </citation>
    <scope>NUCLEOTIDE SEQUENCE [LARGE SCALE GENOMIC DNA]</scope>
    <source>
        <strain evidence="2">CCUG 60022</strain>
    </source>
</reference>
<sequence>MRNAYLAISYSNRKLFDKEVQSLIEICKTNDIKLLSFVDKYNFKENEEIEMMKTAFVEIDNSDFLIAELTTKSIGVGIEIGYAKAKGKPIIYLRKKGSEYSTTASGSSTYNIEYENGTHLKELMKKILKLLKKLPVIQ</sequence>
<evidence type="ECO:0000313" key="2">
    <source>
        <dbReference type="Proteomes" id="UP001597032"/>
    </source>
</evidence>
<dbReference type="EMBL" id="JBHTIC010000006">
    <property type="protein sequence ID" value="MFD0761614.1"/>
    <property type="molecule type" value="Genomic_DNA"/>
</dbReference>
<comment type="caution">
    <text evidence="1">The sequence shown here is derived from an EMBL/GenBank/DDBJ whole genome shotgun (WGS) entry which is preliminary data.</text>
</comment>
<protein>
    <submittedName>
        <fullName evidence="1">Nucleoside 2-deoxyribosyltransferase</fullName>
    </submittedName>
</protein>
<accession>A0ABW2Z6R4</accession>
<dbReference type="InterPro" id="IPR007710">
    <property type="entry name" value="Nucleoside_deoxyribTrfase"/>
</dbReference>